<feature type="transmembrane region" description="Helical" evidence="9">
    <location>
        <begin position="168"/>
        <end position="186"/>
    </location>
</feature>
<keyword evidence="7" id="KW-1015">Disulfide bond</keyword>
<accession>A0A9Q0D6R9</accession>
<protein>
    <recommendedName>
        <fullName evidence="8">Transporter</fullName>
    </recommendedName>
</protein>
<proteinExistence type="inferred from homology"/>
<comment type="subcellular location">
    <subcellularLocation>
        <location evidence="1">Membrane</location>
        <topology evidence="1">Multi-pass membrane protein</topology>
    </subcellularLocation>
</comment>
<evidence type="ECO:0000313" key="10">
    <source>
        <dbReference type="EMBL" id="KAJ3583204.1"/>
    </source>
</evidence>
<keyword evidence="4 9" id="KW-1133">Transmembrane helix</keyword>
<keyword evidence="3 8" id="KW-0812">Transmembrane</keyword>
<comment type="caution">
    <text evidence="10">The sequence shown here is derived from an EMBL/GenBank/DDBJ whole genome shotgun (WGS) entry which is preliminary data.</text>
</comment>
<gene>
    <name evidence="10" type="ORF">NHX12_034192</name>
</gene>
<feature type="binding site" evidence="6">
    <location>
        <position position="348"/>
    </location>
    <ligand>
        <name>Na(+)</name>
        <dbReference type="ChEBI" id="CHEBI:29101"/>
        <label>1</label>
    </ligand>
</feature>
<dbReference type="SUPFAM" id="SSF161070">
    <property type="entry name" value="SNF-like"/>
    <property type="match status" value="1"/>
</dbReference>
<feature type="transmembrane region" description="Helical" evidence="9">
    <location>
        <begin position="294"/>
        <end position="318"/>
    </location>
</feature>
<feature type="transmembrane region" description="Helical" evidence="9">
    <location>
        <begin position="96"/>
        <end position="114"/>
    </location>
</feature>
<evidence type="ECO:0000256" key="2">
    <source>
        <dbReference type="ARBA" id="ARBA00022448"/>
    </source>
</evidence>
<feature type="disulfide bond" evidence="7">
    <location>
        <begin position="198"/>
        <end position="207"/>
    </location>
</feature>
<dbReference type="AlphaFoldDB" id="A0A9Q0D6R9"/>
<keyword evidence="6" id="KW-0915">Sodium</keyword>
<name>A0A9Q0D6R9_9TELE</name>
<evidence type="ECO:0000256" key="1">
    <source>
        <dbReference type="ARBA" id="ARBA00004141"/>
    </source>
</evidence>
<dbReference type="PROSITE" id="PS00754">
    <property type="entry name" value="NA_NEUROTRAN_SYMP_2"/>
    <property type="match status" value="1"/>
</dbReference>
<feature type="transmembrane region" description="Helical" evidence="9">
    <location>
        <begin position="126"/>
        <end position="147"/>
    </location>
</feature>
<evidence type="ECO:0000256" key="7">
    <source>
        <dbReference type="PIRSR" id="PIRSR600175-2"/>
    </source>
</evidence>
<feature type="transmembrane region" description="Helical" evidence="9">
    <location>
        <begin position="263"/>
        <end position="282"/>
    </location>
</feature>
<dbReference type="PROSITE" id="PS50267">
    <property type="entry name" value="NA_NEUROTRAN_SYMP_3"/>
    <property type="match status" value="1"/>
</dbReference>
<evidence type="ECO:0000256" key="9">
    <source>
        <dbReference type="SAM" id="Phobius"/>
    </source>
</evidence>
<dbReference type="PANTHER" id="PTHR11616:SF96">
    <property type="entry name" value="SODIUM- AND CHLORIDE-DEPENDENT CREATINE TRANSPORTER 1"/>
    <property type="match status" value="1"/>
</dbReference>
<feature type="binding site" evidence="6">
    <location>
        <position position="105"/>
    </location>
    <ligand>
        <name>Na(+)</name>
        <dbReference type="ChEBI" id="CHEBI:29101"/>
        <label>1</label>
    </ligand>
</feature>
<keyword evidence="11" id="KW-1185">Reference proteome</keyword>
<reference evidence="10" key="1">
    <citation type="submission" date="2022-07" db="EMBL/GenBank/DDBJ databases">
        <title>Chromosome-level genome of Muraenolepis orangiensis.</title>
        <authorList>
            <person name="Kim J."/>
        </authorList>
    </citation>
    <scope>NUCLEOTIDE SEQUENCE</scope>
    <source>
        <strain evidence="10">KU_S4_2022</strain>
        <tissue evidence="10">Muscle</tissue>
    </source>
</reference>
<dbReference type="Pfam" id="PF00209">
    <property type="entry name" value="SNF"/>
    <property type="match status" value="1"/>
</dbReference>
<dbReference type="InterPro" id="IPR037272">
    <property type="entry name" value="SNS_sf"/>
</dbReference>
<evidence type="ECO:0000256" key="5">
    <source>
        <dbReference type="ARBA" id="ARBA00023136"/>
    </source>
</evidence>
<dbReference type="EMBL" id="JANIIK010000505">
    <property type="protein sequence ID" value="KAJ3583204.1"/>
    <property type="molecule type" value="Genomic_DNA"/>
</dbReference>
<evidence type="ECO:0000256" key="4">
    <source>
        <dbReference type="ARBA" id="ARBA00022989"/>
    </source>
</evidence>
<keyword evidence="8" id="KW-0769">Symport</keyword>
<dbReference type="GO" id="GO:0005886">
    <property type="term" value="C:plasma membrane"/>
    <property type="evidence" value="ECO:0007669"/>
    <property type="project" value="TreeGrafter"/>
</dbReference>
<dbReference type="PRINTS" id="PR00176">
    <property type="entry name" value="NANEUSMPORT"/>
</dbReference>
<evidence type="ECO:0000313" key="11">
    <source>
        <dbReference type="Proteomes" id="UP001148018"/>
    </source>
</evidence>
<keyword evidence="6" id="KW-0479">Metal-binding</keyword>
<sequence>MQGGVYGGESCPAALVEKRGHLIPNGHPATTTTATGGGSASGTLVAATEERGEKGAGYAELGGAGYAELGGAGYPTERAVVPGYPERETWTRQMDFIMSCVGFTVGLGNVWRFPYLCYKNGGGVFLIPYMLIAIVGGIPIFFLEIALGQFMKAGSINVWNIAPLFKVFYCNTYYIMVLAWGFYYFIKSFSSTLPWSTCDNEWNTPSCIEFFHHPDCENSSLVNATAAPNLTCQQLADGRSPIIEFWENKVLGISEGLDHPGRINWEMLLCLMVVWVLVYFCVWKGVKSTGKIVYFTATFPYVVLVILFVRGVTLPGAYDGIMYYLKPDWSKLGEAQVWIDAGTQIFFSYAI</sequence>
<feature type="binding site" evidence="6">
    <location>
        <position position="102"/>
    </location>
    <ligand>
        <name>Na(+)</name>
        <dbReference type="ChEBI" id="CHEBI:29101"/>
        <label>1</label>
    </ligand>
</feature>
<dbReference type="PROSITE" id="PS00610">
    <property type="entry name" value="NA_NEUROTRAN_SYMP_1"/>
    <property type="match status" value="1"/>
</dbReference>
<dbReference type="Proteomes" id="UP001148018">
    <property type="component" value="Unassembled WGS sequence"/>
</dbReference>
<dbReference type="GO" id="GO:0005332">
    <property type="term" value="F:gamma-aminobutyric acid:sodium:chloride symporter activity"/>
    <property type="evidence" value="ECO:0007669"/>
    <property type="project" value="TreeGrafter"/>
</dbReference>
<dbReference type="InterPro" id="IPR000175">
    <property type="entry name" value="Na/ntran_symport"/>
</dbReference>
<organism evidence="10 11">
    <name type="scientific">Muraenolepis orangiensis</name>
    <name type="common">Patagonian moray cod</name>
    <dbReference type="NCBI Taxonomy" id="630683"/>
    <lineage>
        <taxon>Eukaryota</taxon>
        <taxon>Metazoa</taxon>
        <taxon>Chordata</taxon>
        <taxon>Craniata</taxon>
        <taxon>Vertebrata</taxon>
        <taxon>Euteleostomi</taxon>
        <taxon>Actinopterygii</taxon>
        <taxon>Neopterygii</taxon>
        <taxon>Teleostei</taxon>
        <taxon>Neoteleostei</taxon>
        <taxon>Acanthomorphata</taxon>
        <taxon>Zeiogadaria</taxon>
        <taxon>Gadariae</taxon>
        <taxon>Gadiformes</taxon>
        <taxon>Muraenolepidoidei</taxon>
        <taxon>Muraenolepididae</taxon>
        <taxon>Muraenolepis</taxon>
    </lineage>
</organism>
<keyword evidence="2 8" id="KW-0813">Transport</keyword>
<keyword evidence="5 9" id="KW-0472">Membrane</keyword>
<dbReference type="PANTHER" id="PTHR11616">
    <property type="entry name" value="SODIUM/CHLORIDE DEPENDENT TRANSPORTER"/>
    <property type="match status" value="1"/>
</dbReference>
<evidence type="ECO:0000256" key="3">
    <source>
        <dbReference type="ARBA" id="ARBA00022692"/>
    </source>
</evidence>
<feature type="non-terminal residue" evidence="10">
    <location>
        <position position="1"/>
    </location>
</feature>
<evidence type="ECO:0000256" key="8">
    <source>
        <dbReference type="RuleBase" id="RU003732"/>
    </source>
</evidence>
<evidence type="ECO:0000256" key="6">
    <source>
        <dbReference type="PIRSR" id="PIRSR600175-1"/>
    </source>
</evidence>
<feature type="binding site" evidence="6">
    <location>
        <position position="109"/>
    </location>
    <ligand>
        <name>Na(+)</name>
        <dbReference type="ChEBI" id="CHEBI:29101"/>
        <label>1</label>
    </ligand>
</feature>
<dbReference type="GO" id="GO:0046872">
    <property type="term" value="F:metal ion binding"/>
    <property type="evidence" value="ECO:0007669"/>
    <property type="project" value="UniProtKB-KW"/>
</dbReference>
<dbReference type="OrthoDB" id="6581954at2759"/>
<comment type="similarity">
    <text evidence="8">Belongs to the sodium:neurotransmitter symporter (SNF) (TC 2.A.22) family.</text>
</comment>